<dbReference type="Pfam" id="PF18306">
    <property type="entry name" value="LDcluster4"/>
    <property type="match status" value="1"/>
</dbReference>
<sequence length="187" mass="20397">MLKIGIAAHSEIKDKKHVDAALEFVEELSDCLNRLGLKENTYLLLGGYWGIMKVVIDKALEKGLRVAVLPPCERDSEEIFPPGVLVVRTGLSMRGRSIAMARSSDVLVSLGGSSGTILEIIAAYTEGVPVYILGNTGLPSDKVEVFSPFIDERRSSLITISASPIELVSSVCSYLETVARRKYELVR</sequence>
<accession>A0A7C1I3D2</accession>
<proteinExistence type="predicted"/>
<comment type="caution">
    <text evidence="1">The sequence shown here is derived from an EMBL/GenBank/DDBJ whole genome shotgun (WGS) entry which is preliminary data.</text>
</comment>
<dbReference type="EMBL" id="DSDY01000034">
    <property type="protein sequence ID" value="HDS10165.1"/>
    <property type="molecule type" value="Genomic_DNA"/>
</dbReference>
<dbReference type="SUPFAM" id="SSF102405">
    <property type="entry name" value="MCP/YpsA-like"/>
    <property type="match status" value="1"/>
</dbReference>
<dbReference type="AlphaFoldDB" id="A0A7C1I3D2"/>
<dbReference type="Gene3D" id="3.40.50.450">
    <property type="match status" value="1"/>
</dbReference>
<name>A0A7C1I3D2_9CREN</name>
<dbReference type="InterPro" id="IPR041164">
    <property type="entry name" value="LDcluster4"/>
</dbReference>
<reference evidence="1" key="1">
    <citation type="journal article" date="2020" name="mSystems">
        <title>Genome- and Community-Level Interaction Insights into Carbon Utilization and Element Cycling Functions of Hydrothermarchaeota in Hydrothermal Sediment.</title>
        <authorList>
            <person name="Zhou Z."/>
            <person name="Liu Y."/>
            <person name="Xu W."/>
            <person name="Pan J."/>
            <person name="Luo Z.H."/>
            <person name="Li M."/>
        </authorList>
    </citation>
    <scope>NUCLEOTIDE SEQUENCE [LARGE SCALE GENOMIC DNA]</scope>
    <source>
        <strain evidence="1">SpSt-123</strain>
    </source>
</reference>
<gene>
    <name evidence="1" type="ORF">ENO04_00870</name>
</gene>
<organism evidence="1">
    <name type="scientific">Fervidicoccus fontis</name>
    <dbReference type="NCBI Taxonomy" id="683846"/>
    <lineage>
        <taxon>Archaea</taxon>
        <taxon>Thermoproteota</taxon>
        <taxon>Thermoprotei</taxon>
        <taxon>Fervidicoccales</taxon>
        <taxon>Fervidicoccaceae</taxon>
        <taxon>Fervidicoccus</taxon>
    </lineage>
</organism>
<protein>
    <submittedName>
        <fullName evidence="1">LOG family protein</fullName>
    </submittedName>
</protein>
<evidence type="ECO:0000313" key="1">
    <source>
        <dbReference type="EMBL" id="HDS10165.1"/>
    </source>
</evidence>